<dbReference type="FunFam" id="2.40.110.10:FF:000002">
    <property type="entry name" value="Acyl-CoA dehydrogenase fadE12"/>
    <property type="match status" value="1"/>
</dbReference>
<dbReference type="PRINTS" id="PR00363">
    <property type="entry name" value="CYTOCHROMEB5"/>
</dbReference>
<dbReference type="GO" id="GO:0033539">
    <property type="term" value="P:fatty acid beta-oxidation using acyl-CoA dehydrogenase"/>
    <property type="evidence" value="ECO:0007669"/>
    <property type="project" value="TreeGrafter"/>
</dbReference>
<evidence type="ECO:0000256" key="5">
    <source>
        <dbReference type="ARBA" id="ARBA00022723"/>
    </source>
</evidence>
<evidence type="ECO:0000256" key="7">
    <source>
        <dbReference type="ARBA" id="ARBA00023002"/>
    </source>
</evidence>
<dbReference type="Gene3D" id="1.20.140.10">
    <property type="entry name" value="Butyryl-CoA Dehydrogenase, subunit A, domain 3"/>
    <property type="match status" value="1"/>
</dbReference>
<sequence length="611" mass="67372">MQSFTVEQVAAHNTPNDIWIIVHGKVFDVTNFLNEHPGGKKVLLKVAGQDATKQFDQFHNAQILEKWAPKLIKGVIGSGAPAPAASAGGNFTVEQVASHNAPNDLWIIVHGKVYDVTNFVNEHPGGKKVLLKVAGQDATKQFDQFHNAQILEKWGPKLIKGVIGSGAAQEAAAEEPLEGLEEGDTFGDGVPFGDPYWYSDWHSPYYNESHRKVRAVIRRWVEKEVMPFCHEWDEAKQLPRELFIKAAKAGILQSVVGHVDPKYLEVPFPGGIPADKFDSFHEFIVCDELSRSGSGGFLWGLIGGLGIGLPPVINFGSDYLKDKVVKDCLAGRKNICLAITEPSAGSDVANLVTEAKKSPCGKYYILNGEKKWITNGIFADYFTVACRTGGPGMNGVSLLLVEKTMPGVTTRHMPCTGVWASGTTYIAFEDVKVPVENIIGKENKGFKCIMFNFNHERMGICIQATRFARVCYEESMKYAHKRETFGKKLIDHPVIRNKLAHMARKIEATHAWMEALIFQSTVMPTEQQMLKLGGPIALLKAQSTQTMEFCAREAAQIFGGLSYSRGGQGEKVERLYREVRAYAIPGGSEEIMLDLGIRQAVKVAQFMGAKL</sequence>
<dbReference type="GO" id="GO:0046872">
    <property type="term" value="F:metal ion binding"/>
    <property type="evidence" value="ECO:0007669"/>
    <property type="project" value="UniProtKB-KW"/>
</dbReference>
<keyword evidence="11" id="KW-1185">Reference proteome</keyword>
<dbReference type="Pfam" id="PF02771">
    <property type="entry name" value="Acyl-CoA_dh_N"/>
    <property type="match status" value="1"/>
</dbReference>
<dbReference type="InterPro" id="IPR013786">
    <property type="entry name" value="AcylCoA_DH/ox_N"/>
</dbReference>
<gene>
    <name evidence="10" type="ORF">HK103_000686</name>
</gene>
<accession>A0AAD5UEL7</accession>
<name>A0AAD5UEL7_9FUNG</name>
<dbReference type="Pfam" id="PF02770">
    <property type="entry name" value="Acyl-CoA_dh_M"/>
    <property type="match status" value="1"/>
</dbReference>
<evidence type="ECO:0000259" key="9">
    <source>
        <dbReference type="PROSITE" id="PS50255"/>
    </source>
</evidence>
<dbReference type="InterPro" id="IPR009075">
    <property type="entry name" value="AcylCo_DH/oxidase_C"/>
</dbReference>
<organism evidence="10 11">
    <name type="scientific">Boothiomyces macroporosus</name>
    <dbReference type="NCBI Taxonomy" id="261099"/>
    <lineage>
        <taxon>Eukaryota</taxon>
        <taxon>Fungi</taxon>
        <taxon>Fungi incertae sedis</taxon>
        <taxon>Chytridiomycota</taxon>
        <taxon>Chytridiomycota incertae sedis</taxon>
        <taxon>Chytridiomycetes</taxon>
        <taxon>Rhizophydiales</taxon>
        <taxon>Terramycetaceae</taxon>
        <taxon>Boothiomyces</taxon>
    </lineage>
</organism>
<comment type="similarity">
    <text evidence="2">Belongs to the acyl-CoA dehydrogenase family.</text>
</comment>
<dbReference type="InterPro" id="IPR001199">
    <property type="entry name" value="Cyt_B5-like_heme/steroid-bd"/>
</dbReference>
<dbReference type="GO" id="GO:0005737">
    <property type="term" value="C:cytoplasm"/>
    <property type="evidence" value="ECO:0007669"/>
    <property type="project" value="TreeGrafter"/>
</dbReference>
<feature type="domain" description="Cytochrome b5 heme-binding" evidence="9">
    <location>
        <begin position="91"/>
        <end position="164"/>
    </location>
</feature>
<dbReference type="SMART" id="SM01117">
    <property type="entry name" value="Cyt-b5"/>
    <property type="match status" value="2"/>
</dbReference>
<dbReference type="InterPro" id="IPR009100">
    <property type="entry name" value="AcylCoA_DH/oxidase_NM_dom_sf"/>
</dbReference>
<reference evidence="10" key="1">
    <citation type="submission" date="2020-05" db="EMBL/GenBank/DDBJ databases">
        <title>Phylogenomic resolution of chytrid fungi.</title>
        <authorList>
            <person name="Stajich J.E."/>
            <person name="Amses K."/>
            <person name="Simmons R."/>
            <person name="Seto K."/>
            <person name="Myers J."/>
            <person name="Bonds A."/>
            <person name="Quandt C.A."/>
            <person name="Barry K."/>
            <person name="Liu P."/>
            <person name="Grigoriev I."/>
            <person name="Longcore J.E."/>
            <person name="James T.Y."/>
        </authorList>
    </citation>
    <scope>NUCLEOTIDE SEQUENCE</scope>
    <source>
        <strain evidence="10">PLAUS21</strain>
    </source>
</reference>
<keyword evidence="4" id="KW-0285">Flavoprotein</keyword>
<dbReference type="GO" id="GO:0003995">
    <property type="term" value="F:acyl-CoA dehydrogenase activity"/>
    <property type="evidence" value="ECO:0007669"/>
    <property type="project" value="TreeGrafter"/>
</dbReference>
<keyword evidence="8" id="KW-0408">Iron</keyword>
<dbReference type="EMBL" id="JADGKB010000110">
    <property type="protein sequence ID" value="KAJ3253417.1"/>
    <property type="molecule type" value="Genomic_DNA"/>
</dbReference>
<dbReference type="AlphaFoldDB" id="A0AAD5UEL7"/>
<keyword evidence="3" id="KW-0349">Heme</keyword>
<dbReference type="GO" id="GO:0020037">
    <property type="term" value="F:heme binding"/>
    <property type="evidence" value="ECO:0007669"/>
    <property type="project" value="InterPro"/>
</dbReference>
<dbReference type="SUPFAM" id="SSF56645">
    <property type="entry name" value="Acyl-CoA dehydrogenase NM domain-like"/>
    <property type="match status" value="1"/>
</dbReference>
<dbReference type="InterPro" id="IPR050741">
    <property type="entry name" value="Acyl-CoA_dehydrogenase"/>
</dbReference>
<dbReference type="InterPro" id="IPR036250">
    <property type="entry name" value="AcylCo_DH-like_C"/>
</dbReference>
<dbReference type="SUPFAM" id="SSF47203">
    <property type="entry name" value="Acyl-CoA dehydrogenase C-terminal domain-like"/>
    <property type="match status" value="1"/>
</dbReference>
<evidence type="ECO:0000256" key="2">
    <source>
        <dbReference type="ARBA" id="ARBA00009347"/>
    </source>
</evidence>
<dbReference type="Gene3D" id="1.10.540.10">
    <property type="entry name" value="Acyl-CoA dehydrogenase/oxidase, N-terminal domain"/>
    <property type="match status" value="1"/>
</dbReference>
<evidence type="ECO:0000256" key="3">
    <source>
        <dbReference type="ARBA" id="ARBA00022617"/>
    </source>
</evidence>
<dbReference type="Pfam" id="PF00173">
    <property type="entry name" value="Cyt-b5"/>
    <property type="match status" value="2"/>
</dbReference>
<dbReference type="InterPro" id="IPR036400">
    <property type="entry name" value="Cyt_B5-like_heme/steroid_sf"/>
</dbReference>
<keyword evidence="7" id="KW-0560">Oxidoreductase</keyword>
<dbReference type="Pfam" id="PF00441">
    <property type="entry name" value="Acyl-CoA_dh_1"/>
    <property type="match status" value="1"/>
</dbReference>
<comment type="cofactor">
    <cofactor evidence="1">
        <name>FAD</name>
        <dbReference type="ChEBI" id="CHEBI:57692"/>
    </cofactor>
</comment>
<dbReference type="Gene3D" id="2.40.110.10">
    <property type="entry name" value="Butyryl-CoA Dehydrogenase, subunit A, domain 2"/>
    <property type="match status" value="1"/>
</dbReference>
<dbReference type="PROSITE" id="PS00191">
    <property type="entry name" value="CYTOCHROME_B5_1"/>
    <property type="match status" value="2"/>
</dbReference>
<dbReference type="PANTHER" id="PTHR48083">
    <property type="entry name" value="MEDIUM-CHAIN SPECIFIC ACYL-COA DEHYDROGENASE, MITOCHONDRIAL-RELATED"/>
    <property type="match status" value="1"/>
</dbReference>
<comment type="caution">
    <text evidence="10">The sequence shown here is derived from an EMBL/GenBank/DDBJ whole genome shotgun (WGS) entry which is preliminary data.</text>
</comment>
<evidence type="ECO:0000256" key="8">
    <source>
        <dbReference type="ARBA" id="ARBA00023004"/>
    </source>
</evidence>
<dbReference type="InterPro" id="IPR037069">
    <property type="entry name" value="AcylCoA_DH/ox_N_sf"/>
</dbReference>
<dbReference type="Gene3D" id="3.10.120.10">
    <property type="entry name" value="Cytochrome b5-like heme/steroid binding domain"/>
    <property type="match status" value="2"/>
</dbReference>
<dbReference type="SUPFAM" id="SSF55856">
    <property type="entry name" value="Cytochrome b5-like heme/steroid binding domain"/>
    <property type="match status" value="2"/>
</dbReference>
<keyword evidence="5" id="KW-0479">Metal-binding</keyword>
<dbReference type="PANTHER" id="PTHR48083:SF28">
    <property type="entry name" value="ACYL-COA DEHYDROGENASE FAMILY PROTEIN (AFU_ORTHOLOGUE AFUA_6G10880)-RELATED"/>
    <property type="match status" value="1"/>
</dbReference>
<evidence type="ECO:0000256" key="6">
    <source>
        <dbReference type="ARBA" id="ARBA00022827"/>
    </source>
</evidence>
<protein>
    <recommendedName>
        <fullName evidence="9">Cytochrome b5 heme-binding domain-containing protein</fullName>
    </recommendedName>
</protein>
<evidence type="ECO:0000313" key="11">
    <source>
        <dbReference type="Proteomes" id="UP001210925"/>
    </source>
</evidence>
<feature type="domain" description="Cytochrome b5 heme-binding" evidence="9">
    <location>
        <begin position="1"/>
        <end position="77"/>
    </location>
</feature>
<evidence type="ECO:0000256" key="4">
    <source>
        <dbReference type="ARBA" id="ARBA00022630"/>
    </source>
</evidence>
<dbReference type="PROSITE" id="PS50255">
    <property type="entry name" value="CYTOCHROME_B5_2"/>
    <property type="match status" value="2"/>
</dbReference>
<dbReference type="InterPro" id="IPR006091">
    <property type="entry name" value="Acyl-CoA_Oxase/DH_mid-dom"/>
</dbReference>
<proteinExistence type="inferred from homology"/>
<evidence type="ECO:0000313" key="10">
    <source>
        <dbReference type="EMBL" id="KAJ3253417.1"/>
    </source>
</evidence>
<dbReference type="Proteomes" id="UP001210925">
    <property type="component" value="Unassembled WGS sequence"/>
</dbReference>
<evidence type="ECO:0000256" key="1">
    <source>
        <dbReference type="ARBA" id="ARBA00001974"/>
    </source>
</evidence>
<dbReference type="InterPro" id="IPR046373">
    <property type="entry name" value="Acyl-CoA_Oxase/DH_mid-dom_sf"/>
</dbReference>
<keyword evidence="6" id="KW-0274">FAD</keyword>
<dbReference type="InterPro" id="IPR018506">
    <property type="entry name" value="Cyt_B5_heme-BS"/>
</dbReference>
<dbReference type="GO" id="GO:0050660">
    <property type="term" value="F:flavin adenine dinucleotide binding"/>
    <property type="evidence" value="ECO:0007669"/>
    <property type="project" value="InterPro"/>
</dbReference>